<dbReference type="RefSeq" id="WP_125646699.1">
    <property type="nucleotide sequence ID" value="NZ_JBHTOH010000014.1"/>
</dbReference>
<sequence>MTDTLPLNSEVQALLQQERERIAPQKLTLEVAGPDSLVLDPTASKIIRDPQNGLHLMIPNPRFANFIVAHELLHLQQEGRQSIKISSAHQDHSEIDQVLLTLGRIMLESAVHVPMRSLLVKLGALDQPTQLVMRQYYTHNLLHDPQQAGEGSTVMANSLQLFDARIFLTADQVAATDWANDYPQAWQLAEQLLQIVTARDLKTNRDLRGTLLKLLKLFAEKQAGLPVEFSRELLVTPVLSSRELNLRVDQLFQLWHDSAKKSDYLVISQKDDQATWRLSLAPQQQTQAAMLQRYQLTVAEFCQQYHFDYAPRDAAIFAEEADK</sequence>
<proteinExistence type="predicted"/>
<gene>
    <name evidence="1" type="ORF">ACFQ4R_01775</name>
</gene>
<reference evidence="2" key="1">
    <citation type="journal article" date="2019" name="Int. J. Syst. Evol. Microbiol.">
        <title>The Global Catalogue of Microorganisms (GCM) 10K type strain sequencing project: providing services to taxonomists for standard genome sequencing and annotation.</title>
        <authorList>
            <consortium name="The Broad Institute Genomics Platform"/>
            <consortium name="The Broad Institute Genome Sequencing Center for Infectious Disease"/>
            <person name="Wu L."/>
            <person name="Ma J."/>
        </authorList>
    </citation>
    <scope>NUCLEOTIDE SEQUENCE [LARGE SCALE GENOMIC DNA]</scope>
    <source>
        <strain evidence="2">CCM 8937</strain>
    </source>
</reference>
<dbReference type="EMBL" id="JBHTOH010000014">
    <property type="protein sequence ID" value="MFD1410352.1"/>
    <property type="molecule type" value="Genomic_DNA"/>
</dbReference>
<organism evidence="1 2">
    <name type="scientific">Lapidilactobacillus gannanensis</name>
    <dbReference type="NCBI Taxonomy" id="2486002"/>
    <lineage>
        <taxon>Bacteria</taxon>
        <taxon>Bacillati</taxon>
        <taxon>Bacillota</taxon>
        <taxon>Bacilli</taxon>
        <taxon>Lactobacillales</taxon>
        <taxon>Lactobacillaceae</taxon>
        <taxon>Lapidilactobacillus</taxon>
    </lineage>
</organism>
<name>A0ABW4BJD1_9LACO</name>
<evidence type="ECO:0000313" key="2">
    <source>
        <dbReference type="Proteomes" id="UP001597191"/>
    </source>
</evidence>
<keyword evidence="2" id="KW-1185">Reference proteome</keyword>
<dbReference type="Proteomes" id="UP001597191">
    <property type="component" value="Unassembled WGS sequence"/>
</dbReference>
<evidence type="ECO:0008006" key="3">
    <source>
        <dbReference type="Google" id="ProtNLM"/>
    </source>
</evidence>
<evidence type="ECO:0000313" key="1">
    <source>
        <dbReference type="EMBL" id="MFD1410352.1"/>
    </source>
</evidence>
<accession>A0ABW4BJD1</accession>
<protein>
    <recommendedName>
        <fullName evidence="3">IpaB/EvcA family protein</fullName>
    </recommendedName>
</protein>
<comment type="caution">
    <text evidence="1">The sequence shown here is derived from an EMBL/GenBank/DDBJ whole genome shotgun (WGS) entry which is preliminary data.</text>
</comment>